<protein>
    <recommendedName>
        <fullName evidence="1">(S)-ureidoglycine aminohydrolase cupin domain-containing protein</fullName>
    </recommendedName>
</protein>
<dbReference type="Gene3D" id="2.60.120.10">
    <property type="entry name" value="Jelly Rolls"/>
    <property type="match status" value="1"/>
</dbReference>
<name>A0A1H7YH24_9ACTN</name>
<proteinExistence type="predicted"/>
<accession>A0A1H7YH24</accession>
<dbReference type="STRING" id="46177.SAMN05660976_05207"/>
<dbReference type="EMBL" id="FOBF01000013">
    <property type="protein sequence ID" value="SEM45184.1"/>
    <property type="molecule type" value="Genomic_DNA"/>
</dbReference>
<evidence type="ECO:0000313" key="2">
    <source>
        <dbReference type="EMBL" id="SEM45184.1"/>
    </source>
</evidence>
<keyword evidence="3" id="KW-1185">Reference proteome</keyword>
<dbReference type="InterPro" id="IPR011051">
    <property type="entry name" value="RmlC_Cupin_sf"/>
</dbReference>
<reference evidence="2 3" key="1">
    <citation type="submission" date="2016-10" db="EMBL/GenBank/DDBJ databases">
        <authorList>
            <person name="de Groot N.N."/>
        </authorList>
    </citation>
    <scope>NUCLEOTIDE SEQUENCE [LARGE SCALE GENOMIC DNA]</scope>
    <source>
        <strain evidence="2 3">DSM 43357</strain>
    </source>
</reference>
<organism evidence="2 3">
    <name type="scientific">Nonomuraea pusilla</name>
    <dbReference type="NCBI Taxonomy" id="46177"/>
    <lineage>
        <taxon>Bacteria</taxon>
        <taxon>Bacillati</taxon>
        <taxon>Actinomycetota</taxon>
        <taxon>Actinomycetes</taxon>
        <taxon>Streptosporangiales</taxon>
        <taxon>Streptosporangiaceae</taxon>
        <taxon>Nonomuraea</taxon>
    </lineage>
</organism>
<dbReference type="AlphaFoldDB" id="A0A1H7YH24"/>
<gene>
    <name evidence="2" type="ORF">SAMN05660976_05207</name>
</gene>
<evidence type="ECO:0000313" key="3">
    <source>
        <dbReference type="Proteomes" id="UP000198953"/>
    </source>
</evidence>
<dbReference type="InterPro" id="IPR008579">
    <property type="entry name" value="UGlyAH_Cupin_dom"/>
</dbReference>
<evidence type="ECO:0000259" key="1">
    <source>
        <dbReference type="Pfam" id="PF05899"/>
    </source>
</evidence>
<dbReference type="Pfam" id="PF05899">
    <property type="entry name" value="Cupin_3"/>
    <property type="match status" value="1"/>
</dbReference>
<dbReference type="SUPFAM" id="SSF51182">
    <property type="entry name" value="RmlC-like cupins"/>
    <property type="match status" value="1"/>
</dbReference>
<dbReference type="PANTHER" id="PTHR40943:SF1">
    <property type="entry name" value="CYTOPLASMIC PROTEIN"/>
    <property type="match status" value="1"/>
</dbReference>
<dbReference type="PANTHER" id="PTHR40943">
    <property type="entry name" value="CYTOPLASMIC PROTEIN-RELATED"/>
    <property type="match status" value="1"/>
</dbReference>
<dbReference type="Proteomes" id="UP000198953">
    <property type="component" value="Unassembled WGS sequence"/>
</dbReference>
<sequence>MSDMSGALAHLVDAAQAGLPAPQPKPTSLTGQEESTLVLWEAGRDGAEAGIWECGPGTFTAVRDGFHEVCQILAGRATVRGDDGQVVELVPGSTVVLPDGWRGTWEIHETVRKTYVTVAAYRPVRSG</sequence>
<dbReference type="CDD" id="cd02227">
    <property type="entry name" value="cupin_TM1112-like"/>
    <property type="match status" value="1"/>
</dbReference>
<dbReference type="InterPro" id="IPR014710">
    <property type="entry name" value="RmlC-like_jellyroll"/>
</dbReference>
<feature type="domain" description="(S)-ureidoglycine aminohydrolase cupin" evidence="1">
    <location>
        <begin position="46"/>
        <end position="115"/>
    </location>
</feature>